<dbReference type="InterPro" id="IPR036250">
    <property type="entry name" value="AcylCo_DH-like_C"/>
</dbReference>
<dbReference type="PIRSF" id="PIRSF016578">
    <property type="entry name" value="HsaA"/>
    <property type="match status" value="1"/>
</dbReference>
<dbReference type="EC" id="1.3.8.1" evidence="4"/>
<dbReference type="AlphaFoldDB" id="A0A3S4W189"/>
<protein>
    <submittedName>
        <fullName evidence="4">Acyl-CoA dehydrogenase, short-chain specific</fullName>
        <ecNumber evidence="4">1.3.8.1</ecNumber>
    </submittedName>
</protein>
<dbReference type="RefSeq" id="WP_051803523.1">
    <property type="nucleotide sequence ID" value="NZ_FOIX01000002.1"/>
</dbReference>
<organism evidence="4 5">
    <name type="scientific">Kaistella antarctica</name>
    <dbReference type="NCBI Taxonomy" id="266748"/>
    <lineage>
        <taxon>Bacteria</taxon>
        <taxon>Pseudomonadati</taxon>
        <taxon>Bacteroidota</taxon>
        <taxon>Flavobacteriia</taxon>
        <taxon>Flavobacteriales</taxon>
        <taxon>Weeksellaceae</taxon>
        <taxon>Chryseobacterium group</taxon>
        <taxon>Kaistella</taxon>
    </lineage>
</organism>
<evidence type="ECO:0000259" key="2">
    <source>
        <dbReference type="Pfam" id="PF02771"/>
    </source>
</evidence>
<dbReference type="Pfam" id="PF02771">
    <property type="entry name" value="Acyl-CoA_dh_N"/>
    <property type="match status" value="1"/>
</dbReference>
<evidence type="ECO:0000313" key="5">
    <source>
        <dbReference type="Proteomes" id="UP000270036"/>
    </source>
</evidence>
<name>A0A3S4W189_9FLAO</name>
<dbReference type="GO" id="GO:0016937">
    <property type="term" value="F:short-chain fatty acyl-CoA dehydrogenase activity"/>
    <property type="evidence" value="ECO:0007669"/>
    <property type="project" value="UniProtKB-EC"/>
</dbReference>
<evidence type="ECO:0000313" key="4">
    <source>
        <dbReference type="EMBL" id="VEH96223.1"/>
    </source>
</evidence>
<dbReference type="PANTHER" id="PTHR43884:SF12">
    <property type="entry name" value="ISOVALERYL-COA DEHYDROGENASE, MITOCHONDRIAL-RELATED"/>
    <property type="match status" value="1"/>
</dbReference>
<proteinExistence type="predicted"/>
<reference evidence="4 5" key="1">
    <citation type="submission" date="2018-12" db="EMBL/GenBank/DDBJ databases">
        <authorList>
            <consortium name="Pathogen Informatics"/>
        </authorList>
    </citation>
    <scope>NUCLEOTIDE SEQUENCE [LARGE SCALE GENOMIC DNA]</scope>
    <source>
        <strain evidence="4 5">NCTC13489</strain>
    </source>
</reference>
<dbReference type="InterPro" id="IPR046373">
    <property type="entry name" value="Acyl-CoA_Oxase/DH_mid-dom_sf"/>
</dbReference>
<evidence type="ECO:0000256" key="1">
    <source>
        <dbReference type="ARBA" id="ARBA00023002"/>
    </source>
</evidence>
<dbReference type="Gene3D" id="1.20.140.10">
    <property type="entry name" value="Butyryl-CoA Dehydrogenase, subunit A, domain 3"/>
    <property type="match status" value="1"/>
</dbReference>
<dbReference type="InterPro" id="IPR013107">
    <property type="entry name" value="Acyl-CoA_DH_C"/>
</dbReference>
<dbReference type="Proteomes" id="UP000270036">
    <property type="component" value="Chromosome"/>
</dbReference>
<dbReference type="PANTHER" id="PTHR43884">
    <property type="entry name" value="ACYL-COA DEHYDROGENASE"/>
    <property type="match status" value="1"/>
</dbReference>
<sequence length="392" mass="44030">MIYKIPSEYSPLADAVKESIPHALKEASETDSPNSFPEKTLQILKNSNLLTACISSDFGGKNLGLKVESNHALLTILKLIGSGNLVVGRIIEGHFNAQFLIDRFGTLEQKKRFAKDSFDGKLFGVWNTQAEDGVTLKFEKGRYFLNGSKTFATGSDYVFRPIVTAAQKKGSWQMCVVNLDEVAVQTHSDWWNPMGMKATRSYKVTFKNTPIPADNLVGKNGDYYEQPMFSGGSVRFSAVQLGAAETLLAETILYLQKLKRTEDHFQKVRIGQMRILINSGNHWLKSAADYMDLFMGDPSAKNSALLLDQSNMVRTAIDEICTEIMILCQQCIGARGLNKPHHFERIIRDLTTYLRQPAPDHCLLEVGRFALGDQPQEQRSLIKILKKWMNLK</sequence>
<dbReference type="KEGG" id="cant:NCTC13489_00377"/>
<dbReference type="Gene3D" id="1.10.540.10">
    <property type="entry name" value="Acyl-CoA dehydrogenase/oxidase, N-terminal domain"/>
    <property type="match status" value="1"/>
</dbReference>
<dbReference type="GO" id="GO:0050660">
    <property type="term" value="F:flavin adenine dinucleotide binding"/>
    <property type="evidence" value="ECO:0007669"/>
    <property type="project" value="InterPro"/>
</dbReference>
<dbReference type="SUPFAM" id="SSF47203">
    <property type="entry name" value="Acyl-CoA dehydrogenase C-terminal domain-like"/>
    <property type="match status" value="1"/>
</dbReference>
<feature type="domain" description="Acyl-CoA dehydrogenase C-terminal" evidence="3">
    <location>
        <begin position="236"/>
        <end position="352"/>
    </location>
</feature>
<dbReference type="OrthoDB" id="571684at2"/>
<evidence type="ECO:0000259" key="3">
    <source>
        <dbReference type="Pfam" id="PF08028"/>
    </source>
</evidence>
<dbReference type="EMBL" id="LR134441">
    <property type="protein sequence ID" value="VEH96223.1"/>
    <property type="molecule type" value="Genomic_DNA"/>
</dbReference>
<dbReference type="SUPFAM" id="SSF56645">
    <property type="entry name" value="Acyl-CoA dehydrogenase NM domain-like"/>
    <property type="match status" value="1"/>
</dbReference>
<dbReference type="CDD" id="cd00567">
    <property type="entry name" value="ACAD"/>
    <property type="match status" value="1"/>
</dbReference>
<feature type="domain" description="Acyl-CoA dehydrogenase/oxidase N-terminal" evidence="2">
    <location>
        <begin position="13"/>
        <end position="118"/>
    </location>
</feature>
<dbReference type="InterPro" id="IPR037069">
    <property type="entry name" value="AcylCoA_DH/ox_N_sf"/>
</dbReference>
<keyword evidence="1 4" id="KW-0560">Oxidoreductase</keyword>
<accession>A0A3S4W189</accession>
<dbReference type="InterPro" id="IPR009100">
    <property type="entry name" value="AcylCoA_DH/oxidase_NM_dom_sf"/>
</dbReference>
<gene>
    <name evidence="4" type="ORF">NCTC13489_00377</name>
</gene>
<dbReference type="Gene3D" id="2.40.110.10">
    <property type="entry name" value="Butyryl-CoA Dehydrogenase, subunit A, domain 2"/>
    <property type="match status" value="1"/>
</dbReference>
<dbReference type="InterPro" id="IPR013786">
    <property type="entry name" value="AcylCoA_DH/ox_N"/>
</dbReference>
<dbReference type="Pfam" id="PF08028">
    <property type="entry name" value="Acyl-CoA_dh_2"/>
    <property type="match status" value="1"/>
</dbReference>